<dbReference type="Pfam" id="PF13240">
    <property type="entry name" value="Zn_Ribbon_1"/>
    <property type="match status" value="1"/>
</dbReference>
<protein>
    <submittedName>
        <fullName evidence="2">Two-component system chemotaxis response regulator CheY</fullName>
    </submittedName>
</protein>
<dbReference type="EMBL" id="JACHEN010000003">
    <property type="protein sequence ID" value="MBB6214640.1"/>
    <property type="molecule type" value="Genomic_DNA"/>
</dbReference>
<dbReference type="InterPro" id="IPR026870">
    <property type="entry name" value="Zinc_ribbon_dom"/>
</dbReference>
<reference evidence="2 3" key="1">
    <citation type="submission" date="2020-08" db="EMBL/GenBank/DDBJ databases">
        <title>Genomic Encyclopedia of Type Strains, Phase IV (KMG-IV): sequencing the most valuable type-strain genomes for metagenomic binning, comparative biology and taxonomic classification.</title>
        <authorList>
            <person name="Goeker M."/>
        </authorList>
    </citation>
    <scope>NUCLEOTIDE SEQUENCE [LARGE SCALE GENOMIC DNA]</scope>
    <source>
        <strain evidence="2 3">DSM 103526</strain>
    </source>
</reference>
<dbReference type="RefSeq" id="WP_184308263.1">
    <property type="nucleotide sequence ID" value="NZ_JACHEN010000003.1"/>
</dbReference>
<evidence type="ECO:0000313" key="3">
    <source>
        <dbReference type="Proteomes" id="UP000579281"/>
    </source>
</evidence>
<name>A0A841KRD7_9FIRM</name>
<dbReference type="InterPro" id="IPR011006">
    <property type="entry name" value="CheY-like_superfamily"/>
</dbReference>
<sequence>MENRDVIIVNDSKFETRILKDILFKLGMNPLISDEYMILRDIKHHRPFMVIVNYILEDSTGDRIIEEIKRKAPKTVCILSSSNLLLMKDFSSSPIDQIMKTPITIDKMKEILKGYLPKKNNQCIKCGKIIQDDFNICPYCGTQLKIRA</sequence>
<dbReference type="SUPFAM" id="SSF52172">
    <property type="entry name" value="CheY-like"/>
    <property type="match status" value="1"/>
</dbReference>
<gene>
    <name evidence="2" type="ORF">HNQ80_000723</name>
</gene>
<accession>A0A841KRD7</accession>
<proteinExistence type="predicted"/>
<organism evidence="2 3">
    <name type="scientific">Anaerosolibacter carboniphilus</name>
    <dbReference type="NCBI Taxonomy" id="1417629"/>
    <lineage>
        <taxon>Bacteria</taxon>
        <taxon>Bacillati</taxon>
        <taxon>Bacillota</taxon>
        <taxon>Clostridia</taxon>
        <taxon>Peptostreptococcales</taxon>
        <taxon>Thermotaleaceae</taxon>
        <taxon>Anaerosolibacter</taxon>
    </lineage>
</organism>
<keyword evidence="3" id="KW-1185">Reference proteome</keyword>
<dbReference type="Gene3D" id="3.40.50.2300">
    <property type="match status" value="1"/>
</dbReference>
<comment type="caution">
    <text evidence="2">The sequence shown here is derived from an EMBL/GenBank/DDBJ whole genome shotgun (WGS) entry which is preliminary data.</text>
</comment>
<dbReference type="Proteomes" id="UP000579281">
    <property type="component" value="Unassembled WGS sequence"/>
</dbReference>
<evidence type="ECO:0000259" key="1">
    <source>
        <dbReference type="Pfam" id="PF13240"/>
    </source>
</evidence>
<evidence type="ECO:0000313" key="2">
    <source>
        <dbReference type="EMBL" id="MBB6214640.1"/>
    </source>
</evidence>
<feature type="domain" description="Zinc-ribbon" evidence="1">
    <location>
        <begin position="123"/>
        <end position="144"/>
    </location>
</feature>
<dbReference type="AlphaFoldDB" id="A0A841KRD7"/>